<keyword evidence="4 7" id="KW-0408">Iron</keyword>
<evidence type="ECO:0000256" key="3">
    <source>
        <dbReference type="ARBA" id="ARBA00022723"/>
    </source>
</evidence>
<dbReference type="SFLD" id="SFLDF00348">
    <property type="entry name" value="FeFe_hydrogenase_maturase_(Hyd"/>
    <property type="match status" value="1"/>
</dbReference>
<feature type="binding site" evidence="7">
    <location>
        <position position="70"/>
    </location>
    <ligand>
        <name>[4Fe-4S] cluster</name>
        <dbReference type="ChEBI" id="CHEBI:49883"/>
        <note>4Fe-4S-S-AdoMet</note>
    </ligand>
</feature>
<evidence type="ECO:0000313" key="11">
    <source>
        <dbReference type="Proteomes" id="UP000662904"/>
    </source>
</evidence>
<feature type="binding site" evidence="7">
    <location>
        <position position="73"/>
    </location>
    <ligand>
        <name>[4Fe-4S] cluster</name>
        <dbReference type="ChEBI" id="CHEBI:49883"/>
        <note>4Fe-4S-S-AdoMet</note>
    </ligand>
</feature>
<dbReference type="EC" id="1.8.-.-" evidence="10"/>
<dbReference type="InterPro" id="IPR024021">
    <property type="entry name" value="FeFe-hyd_HydE_rSAM"/>
</dbReference>
<comment type="cofactor">
    <cofactor evidence="7">
        <name>[4Fe-4S] cluster</name>
        <dbReference type="ChEBI" id="CHEBI:49883"/>
    </cofactor>
    <text evidence="7">Binds 1 [4Fe-4S] cluster. The cluster is coordinated with 3 cysteines and an exchangeable S-adenosyl-L-methionine.</text>
</comment>
<evidence type="ECO:0000256" key="6">
    <source>
        <dbReference type="ARBA" id="ARBA00034078"/>
    </source>
</evidence>
<feature type="binding site" evidence="8">
    <location>
        <position position="165"/>
    </location>
    <ligand>
        <name>S-adenosyl-L-methionine</name>
        <dbReference type="ChEBI" id="CHEBI:59789"/>
    </ligand>
</feature>
<evidence type="ECO:0000313" key="10">
    <source>
        <dbReference type="EMBL" id="QSQ08296.1"/>
    </source>
</evidence>
<dbReference type="SFLD" id="SFLDG01060">
    <property type="entry name" value="BATS_domain_containing"/>
    <property type="match status" value="1"/>
</dbReference>
<dbReference type="GO" id="GO:0046872">
    <property type="term" value="F:metal ion binding"/>
    <property type="evidence" value="ECO:0007669"/>
    <property type="project" value="UniProtKB-KW"/>
</dbReference>
<feature type="binding site" evidence="7">
    <location>
        <position position="66"/>
    </location>
    <ligand>
        <name>[4Fe-4S] cluster</name>
        <dbReference type="ChEBI" id="CHEBI:49883"/>
        <note>4Fe-4S-S-AdoMet</note>
    </ligand>
</feature>
<evidence type="ECO:0000256" key="7">
    <source>
        <dbReference type="PIRSR" id="PIRSR004762-1"/>
    </source>
</evidence>
<keyword evidence="10" id="KW-0560">Oxidoreductase</keyword>
<evidence type="ECO:0000256" key="4">
    <source>
        <dbReference type="ARBA" id="ARBA00023004"/>
    </source>
</evidence>
<name>A0A8A0RM60_9FIRM</name>
<dbReference type="SMART" id="SM00876">
    <property type="entry name" value="BATS"/>
    <property type="match status" value="1"/>
</dbReference>
<dbReference type="PROSITE" id="PS51918">
    <property type="entry name" value="RADICAL_SAM"/>
    <property type="match status" value="1"/>
</dbReference>
<evidence type="ECO:0000256" key="8">
    <source>
        <dbReference type="PIRSR" id="PIRSR004762-2"/>
    </source>
</evidence>
<keyword evidence="2 7" id="KW-0949">S-adenosyl-L-methionine</keyword>
<comment type="cofactor">
    <cofactor evidence="6">
        <name>[2Fe-2S] cluster</name>
        <dbReference type="ChEBI" id="CHEBI:190135"/>
    </cofactor>
</comment>
<dbReference type="NCBIfam" id="TIGR03956">
    <property type="entry name" value="rSAM_HydE"/>
    <property type="match status" value="1"/>
</dbReference>
<feature type="domain" description="Radical SAM core" evidence="9">
    <location>
        <begin position="52"/>
        <end position="272"/>
    </location>
</feature>
<dbReference type="RefSeq" id="WP_206708516.1">
    <property type="nucleotide sequence ID" value="NZ_CP059066.1"/>
</dbReference>
<dbReference type="PIRSF" id="PIRSF004762">
    <property type="entry name" value="CHP00423"/>
    <property type="match status" value="1"/>
</dbReference>
<keyword evidence="5 7" id="KW-0411">Iron-sulfur</keyword>
<dbReference type="GO" id="GO:0051539">
    <property type="term" value="F:4 iron, 4 sulfur cluster binding"/>
    <property type="evidence" value="ECO:0007669"/>
    <property type="project" value="UniProtKB-KW"/>
</dbReference>
<dbReference type="Pfam" id="PF04055">
    <property type="entry name" value="Radical_SAM"/>
    <property type="match status" value="1"/>
</dbReference>
<evidence type="ECO:0000256" key="1">
    <source>
        <dbReference type="ARBA" id="ARBA00022485"/>
    </source>
</evidence>
<dbReference type="SMART" id="SM00729">
    <property type="entry name" value="Elp3"/>
    <property type="match status" value="1"/>
</dbReference>
<dbReference type="GO" id="GO:0042364">
    <property type="term" value="P:water-soluble vitamin biosynthetic process"/>
    <property type="evidence" value="ECO:0007669"/>
    <property type="project" value="UniProtKB-ARBA"/>
</dbReference>
<feature type="binding site" evidence="8">
    <location>
        <position position="184"/>
    </location>
    <ligand>
        <name>S-adenosyl-L-methionine</name>
        <dbReference type="ChEBI" id="CHEBI:59789"/>
    </ligand>
</feature>
<dbReference type="Proteomes" id="UP000662904">
    <property type="component" value="Chromosome"/>
</dbReference>
<dbReference type="Gene3D" id="3.20.20.70">
    <property type="entry name" value="Aldolase class I"/>
    <property type="match status" value="1"/>
</dbReference>
<dbReference type="SFLD" id="SFLDG01280">
    <property type="entry name" value="HydE/PylB-like"/>
    <property type="match status" value="1"/>
</dbReference>
<dbReference type="AlphaFoldDB" id="A0A8A0RM60"/>
<dbReference type="InterPro" id="IPR013785">
    <property type="entry name" value="Aldolase_TIM"/>
</dbReference>
<dbReference type="SFLD" id="SFLDS00029">
    <property type="entry name" value="Radical_SAM"/>
    <property type="match status" value="1"/>
</dbReference>
<keyword evidence="11" id="KW-1185">Reference proteome</keyword>
<accession>A0A8A0RM60</accession>
<protein>
    <submittedName>
        <fullName evidence="10">[FeFe] hydrogenase maturase subunit HydE</fullName>
        <ecNumber evidence="10">1.8.-.-</ecNumber>
    </submittedName>
</protein>
<dbReference type="InterPro" id="IPR010722">
    <property type="entry name" value="BATS_dom"/>
</dbReference>
<keyword evidence="3" id="KW-0479">Metal-binding</keyword>
<dbReference type="SFLD" id="SFLDG01082">
    <property type="entry name" value="B12-binding_domain_containing"/>
    <property type="match status" value="1"/>
</dbReference>
<dbReference type="EMBL" id="CP059066">
    <property type="protein sequence ID" value="QSQ08296.1"/>
    <property type="molecule type" value="Genomic_DNA"/>
</dbReference>
<dbReference type="InterPro" id="IPR007197">
    <property type="entry name" value="rSAM"/>
</dbReference>
<dbReference type="CDD" id="cd01335">
    <property type="entry name" value="Radical_SAM"/>
    <property type="match status" value="1"/>
</dbReference>
<keyword evidence="1 7" id="KW-0004">4Fe-4S</keyword>
<dbReference type="PANTHER" id="PTHR43726:SF1">
    <property type="entry name" value="BIOTIN SYNTHASE"/>
    <property type="match status" value="1"/>
</dbReference>
<dbReference type="GO" id="GO:0016740">
    <property type="term" value="F:transferase activity"/>
    <property type="evidence" value="ECO:0007669"/>
    <property type="project" value="TreeGrafter"/>
</dbReference>
<sequence>MREKFKSLVAKAAEWHELTKEELIYVLQPEDHKERELLFKKADEVRQNYCGSDVHLRGIIEFSNICERNCLYCGLRGDNKRLNRYRIPEEEILEAAAGAYRLGYKTIVLQSGEDSWYTADRLCSIIRKIKEGLDVAITLCVGERTYEDYREFRNAGADRYLLKHETANGALYTRLHPGMSFRARISRLEWLKELGYQVGAGNMVGLPGQTIADLADDILFMKRMDVDMAGIGPFIPHGNTPLGKASGGTLDLTLRVLACARLLMPLVHLPATTAVGTLHPYGREKALQCGANVVMPNITPSRYRKDYEIYPNKICVNEEPERCRGCIQNRISSIGRTVASDYGHSLKLKVRHNY</sequence>
<proteinExistence type="predicted"/>
<dbReference type="GO" id="GO:0016491">
    <property type="term" value="F:oxidoreductase activity"/>
    <property type="evidence" value="ECO:0007669"/>
    <property type="project" value="UniProtKB-KW"/>
</dbReference>
<evidence type="ECO:0000256" key="5">
    <source>
        <dbReference type="ARBA" id="ARBA00023014"/>
    </source>
</evidence>
<dbReference type="KEGG" id="kme:H0A61_00616"/>
<dbReference type="InterPro" id="IPR006638">
    <property type="entry name" value="Elp3/MiaA/NifB-like_rSAM"/>
</dbReference>
<dbReference type="InterPro" id="IPR034422">
    <property type="entry name" value="HydE/PylB-like"/>
</dbReference>
<dbReference type="SUPFAM" id="SSF102114">
    <property type="entry name" value="Radical SAM enzymes"/>
    <property type="match status" value="1"/>
</dbReference>
<reference evidence="10" key="1">
    <citation type="submission" date="2020-07" db="EMBL/GenBank/DDBJ databases">
        <title>Koleobacter methoxysyntrophicus gen. nov., sp. nov., a novel anaerobic bacterium isolated from deep subsurface oil field and proposal of Koleobacterales ord. nov. in the phylum Firmicutes.</title>
        <authorList>
            <person name="Sakamoto S."/>
            <person name="Tamaki H."/>
        </authorList>
    </citation>
    <scope>NUCLEOTIDE SEQUENCE</scope>
    <source>
        <strain evidence="10">NRmbB1</strain>
    </source>
</reference>
<evidence type="ECO:0000256" key="2">
    <source>
        <dbReference type="ARBA" id="ARBA00022691"/>
    </source>
</evidence>
<dbReference type="PANTHER" id="PTHR43726">
    <property type="entry name" value="3-METHYLORNITHINE SYNTHASE"/>
    <property type="match status" value="1"/>
</dbReference>
<gene>
    <name evidence="10" type="ORF">H0A61_00616</name>
</gene>
<evidence type="ECO:0000259" key="9">
    <source>
        <dbReference type="PROSITE" id="PS51918"/>
    </source>
</evidence>
<organism evidence="10 11">
    <name type="scientific">Koleobacter methoxysyntrophicus</name>
    <dbReference type="NCBI Taxonomy" id="2751313"/>
    <lineage>
        <taxon>Bacteria</taxon>
        <taxon>Bacillati</taxon>
        <taxon>Bacillota</taxon>
        <taxon>Clostridia</taxon>
        <taxon>Koleobacterales</taxon>
        <taxon>Koleobacteraceae</taxon>
        <taxon>Koleobacter</taxon>
    </lineage>
</organism>
<dbReference type="GO" id="GO:0044272">
    <property type="term" value="P:sulfur compound biosynthetic process"/>
    <property type="evidence" value="ECO:0007669"/>
    <property type="project" value="UniProtKB-ARBA"/>
</dbReference>
<dbReference type="InterPro" id="IPR058240">
    <property type="entry name" value="rSAM_sf"/>
</dbReference>